<dbReference type="GO" id="GO:0006629">
    <property type="term" value="P:lipid metabolic process"/>
    <property type="evidence" value="ECO:0007669"/>
    <property type="project" value="InterPro"/>
</dbReference>
<dbReference type="STRING" id="436010.A0A166NXZ6"/>
<dbReference type="InterPro" id="IPR029058">
    <property type="entry name" value="AB_hydrolase_fold"/>
</dbReference>
<keyword evidence="1" id="KW-0812">Transmembrane</keyword>
<dbReference type="PANTHER" id="PTHR11005">
    <property type="entry name" value="LYSOSOMAL ACID LIPASE-RELATED"/>
    <property type="match status" value="1"/>
</dbReference>
<evidence type="ECO:0000313" key="4">
    <source>
        <dbReference type="Proteomes" id="UP000076532"/>
    </source>
</evidence>
<protein>
    <submittedName>
        <fullName evidence="3">Alpha/beta-hydrolase</fullName>
    </submittedName>
</protein>
<gene>
    <name evidence="3" type="ORF">FIBSPDRAFT_1041343</name>
</gene>
<accession>A0A166NXZ6</accession>
<feature type="transmembrane region" description="Helical" evidence="1">
    <location>
        <begin position="40"/>
        <end position="66"/>
    </location>
</feature>
<dbReference type="SUPFAM" id="SSF53474">
    <property type="entry name" value="alpha/beta-Hydrolases"/>
    <property type="match status" value="1"/>
</dbReference>
<keyword evidence="4" id="KW-1185">Reference proteome</keyword>
<evidence type="ECO:0000256" key="1">
    <source>
        <dbReference type="SAM" id="Phobius"/>
    </source>
</evidence>
<evidence type="ECO:0000259" key="2">
    <source>
        <dbReference type="Pfam" id="PF04083"/>
    </source>
</evidence>
<dbReference type="OrthoDB" id="9974421at2759"/>
<feature type="transmembrane region" description="Helical" evidence="1">
    <location>
        <begin position="243"/>
        <end position="269"/>
    </location>
</feature>
<dbReference type="InterPro" id="IPR006693">
    <property type="entry name" value="AB_hydrolase_lipase"/>
</dbReference>
<reference evidence="3 4" key="1">
    <citation type="journal article" date="2016" name="Mol. Biol. Evol.">
        <title>Comparative Genomics of Early-Diverging Mushroom-Forming Fungi Provides Insights into the Origins of Lignocellulose Decay Capabilities.</title>
        <authorList>
            <person name="Nagy L.G."/>
            <person name="Riley R."/>
            <person name="Tritt A."/>
            <person name="Adam C."/>
            <person name="Daum C."/>
            <person name="Floudas D."/>
            <person name="Sun H."/>
            <person name="Yadav J.S."/>
            <person name="Pangilinan J."/>
            <person name="Larsson K.H."/>
            <person name="Matsuura K."/>
            <person name="Barry K."/>
            <person name="Labutti K."/>
            <person name="Kuo R."/>
            <person name="Ohm R.A."/>
            <person name="Bhattacharya S.S."/>
            <person name="Shirouzu T."/>
            <person name="Yoshinaga Y."/>
            <person name="Martin F.M."/>
            <person name="Grigoriev I.V."/>
            <person name="Hibbett D.S."/>
        </authorList>
    </citation>
    <scope>NUCLEOTIDE SEQUENCE [LARGE SCALE GENOMIC DNA]</scope>
    <source>
        <strain evidence="3 4">CBS 109695</strain>
    </source>
</reference>
<name>A0A166NXZ6_9AGAM</name>
<dbReference type="Pfam" id="PF04083">
    <property type="entry name" value="Abhydro_lipase"/>
    <property type="match status" value="1"/>
</dbReference>
<proteinExistence type="predicted"/>
<sequence>MDTESSPLIVPTSVEYLSARPPSFIKSQRTRNKALIKSNFWLWFTQTFSFVISSLFLALVVARAVFSSFWASLLPLWGGTPRQAFEWDQKDKWSGEESTRDVQYYARQAGFDIVDEEVETEDGFLLKVHRVINPRRVKEGTDKGYPILILHGLFQSSGAFVTSEERSLAFWLSEHGGYQVFLGNTRCVFDMGHVSYSKDDPRFWDWTIRDLATFDFPALINHVSRTTGYPKIAYMGHSQGTTLAFLALSLLPAIGTQLSVFIALAPAVFAGPLTARLPFTLLSRLGWERWQVCFGVRDFMPIMRLASGWAWIPPRMFAAIGYAVFAYLFGWTDRHWLLRRKTKVFRFTPSPVSSASIFWWCGASSFAARRCILDPSLPRWFDPKTFPPLALYYGGQDYLVDAEKLMERLSTREKVRVIRTRKIECEHCDFYLAASAPEWCFGSFVEDIERTRADVAMGI</sequence>
<keyword evidence="1" id="KW-1133">Transmembrane helix</keyword>
<feature type="domain" description="Partial AB-hydrolase lipase" evidence="2">
    <location>
        <begin position="102"/>
        <end position="163"/>
    </location>
</feature>
<evidence type="ECO:0000313" key="3">
    <source>
        <dbReference type="EMBL" id="KZP25491.1"/>
    </source>
</evidence>
<keyword evidence="1" id="KW-0472">Membrane</keyword>
<feature type="transmembrane region" description="Helical" evidence="1">
    <location>
        <begin position="309"/>
        <end position="331"/>
    </location>
</feature>
<dbReference type="Proteomes" id="UP000076532">
    <property type="component" value="Unassembled WGS sequence"/>
</dbReference>
<dbReference type="EMBL" id="KV417520">
    <property type="protein sequence ID" value="KZP25491.1"/>
    <property type="molecule type" value="Genomic_DNA"/>
</dbReference>
<dbReference type="AlphaFoldDB" id="A0A166NXZ6"/>
<organism evidence="3 4">
    <name type="scientific">Athelia psychrophila</name>
    <dbReference type="NCBI Taxonomy" id="1759441"/>
    <lineage>
        <taxon>Eukaryota</taxon>
        <taxon>Fungi</taxon>
        <taxon>Dikarya</taxon>
        <taxon>Basidiomycota</taxon>
        <taxon>Agaricomycotina</taxon>
        <taxon>Agaricomycetes</taxon>
        <taxon>Agaricomycetidae</taxon>
        <taxon>Atheliales</taxon>
        <taxon>Atheliaceae</taxon>
        <taxon>Athelia</taxon>
    </lineage>
</organism>
<dbReference type="Gene3D" id="3.40.50.1820">
    <property type="entry name" value="alpha/beta hydrolase"/>
    <property type="match status" value="1"/>
</dbReference>